<dbReference type="Pfam" id="PF17921">
    <property type="entry name" value="Integrase_H2C2"/>
    <property type="match status" value="1"/>
</dbReference>
<feature type="compositionally biased region" description="Basic and acidic residues" evidence="1">
    <location>
        <begin position="291"/>
        <end position="309"/>
    </location>
</feature>
<dbReference type="Proteomes" id="UP000000763">
    <property type="component" value="Chromosome 3"/>
</dbReference>
<dbReference type="PANTHER" id="PTHR47266">
    <property type="entry name" value="ENDONUCLEASE-RELATED"/>
    <property type="match status" value="1"/>
</dbReference>
<evidence type="ECO:0000259" key="2">
    <source>
        <dbReference type="Pfam" id="PF17921"/>
    </source>
</evidence>
<feature type="compositionally biased region" description="Basic and acidic residues" evidence="1">
    <location>
        <begin position="319"/>
        <end position="339"/>
    </location>
</feature>
<feature type="compositionally biased region" description="Gly residues" evidence="1">
    <location>
        <begin position="342"/>
        <end position="356"/>
    </location>
</feature>
<feature type="compositionally biased region" description="Low complexity" evidence="1">
    <location>
        <begin position="218"/>
        <end position="228"/>
    </location>
</feature>
<dbReference type="InterPro" id="IPR012337">
    <property type="entry name" value="RNaseH-like_sf"/>
</dbReference>
<evidence type="ECO:0000313" key="4">
    <source>
        <dbReference type="Proteomes" id="UP000000763"/>
    </source>
</evidence>
<dbReference type="Gene3D" id="1.10.340.70">
    <property type="match status" value="1"/>
</dbReference>
<dbReference type="InterPro" id="IPR041588">
    <property type="entry name" value="Integrase_H2C2"/>
</dbReference>
<sequence>MIGDDLYKKAPNRVLLKCVSSDDGKHLLLDIHEGICGSHAVGRTLVGKAFRQGFFWPTALKDTCDMVQQCETCQFHSKHTKLPAQALQTIPLTWPFSCWGLDILGPFPRGQGGYKFLFVMIEKFTKWIEVSRPELTQRAFLTCVYYSLSQEARHELDTKAFIFQGLLFWVWEKLSKTEYNHRTQQDTPTTEGEGVHGPGPREWGPRGSLTVHGGPGAPGLAPAGAVGPTHQPHPRARAADGQAPRGSRSVDGDDEKAAGAEEGGGAARVDRDGGAPAVDERNGGVDEVGEDAAKPKEAAPRWEVVRGDDGGGPELGSDGGERERRRELHSGEEEGRQEAETNGGGAGRVYIGGRGQPEGKETGAVLSGSINGAGGIRGGFPNESKGEREGKLGGKGEGITGNNSPLLIARGEDGGGGIRGGGGARAWARRRERREEGDDGWAPPVREGGRRARPSAAHARGEAGWAAGRGEGGGGRWAEPAQEGEGGKRDFLEFFFL</sequence>
<feature type="compositionally biased region" description="Basic and acidic residues" evidence="1">
    <location>
        <begin position="384"/>
        <end position="394"/>
    </location>
</feature>
<dbReference type="SUPFAM" id="SSF53098">
    <property type="entry name" value="Ribonuclease H-like"/>
    <property type="match status" value="1"/>
</dbReference>
<gene>
    <name evidence="3" type="primary">OSJNBa0035N15.1</name>
</gene>
<feature type="compositionally biased region" description="Gly residues" evidence="1">
    <location>
        <begin position="414"/>
        <end position="424"/>
    </location>
</feature>
<reference evidence="4" key="1">
    <citation type="journal article" date="2005" name="Nature">
        <title>The map-based sequence of the rice genome.</title>
        <authorList>
            <consortium name="International rice genome sequencing project (IRGSP)"/>
            <person name="Matsumoto T."/>
            <person name="Wu J."/>
            <person name="Kanamori H."/>
            <person name="Katayose Y."/>
            <person name="Fujisawa M."/>
            <person name="Namiki N."/>
            <person name="Mizuno H."/>
            <person name="Yamamoto K."/>
            <person name="Antonio B.A."/>
            <person name="Baba T."/>
            <person name="Sakata K."/>
            <person name="Nagamura Y."/>
            <person name="Aoki H."/>
            <person name="Arikawa K."/>
            <person name="Arita K."/>
            <person name="Bito T."/>
            <person name="Chiden Y."/>
            <person name="Fujitsuka N."/>
            <person name="Fukunaka R."/>
            <person name="Hamada M."/>
            <person name="Harada C."/>
            <person name="Hayashi A."/>
            <person name="Hijishita S."/>
            <person name="Honda M."/>
            <person name="Hosokawa S."/>
            <person name="Ichikawa Y."/>
            <person name="Idonuma A."/>
            <person name="Iijima M."/>
            <person name="Ikeda M."/>
            <person name="Ikeno M."/>
            <person name="Ito K."/>
            <person name="Ito S."/>
            <person name="Ito T."/>
            <person name="Ito Y."/>
            <person name="Ito Y."/>
            <person name="Iwabuchi A."/>
            <person name="Kamiya K."/>
            <person name="Karasawa W."/>
            <person name="Kurita K."/>
            <person name="Katagiri S."/>
            <person name="Kikuta A."/>
            <person name="Kobayashi H."/>
            <person name="Kobayashi N."/>
            <person name="Machita K."/>
            <person name="Maehara T."/>
            <person name="Masukawa M."/>
            <person name="Mizubayashi T."/>
            <person name="Mukai Y."/>
            <person name="Nagasaki H."/>
            <person name="Nagata Y."/>
            <person name="Naito S."/>
            <person name="Nakashima M."/>
            <person name="Nakama Y."/>
            <person name="Nakamichi Y."/>
            <person name="Nakamura M."/>
            <person name="Meguro A."/>
            <person name="Negishi M."/>
            <person name="Ohta I."/>
            <person name="Ohta T."/>
            <person name="Okamoto M."/>
            <person name="Ono N."/>
            <person name="Saji S."/>
            <person name="Sakaguchi M."/>
            <person name="Sakai K."/>
            <person name="Shibata M."/>
            <person name="Shimokawa T."/>
            <person name="Song J."/>
            <person name="Takazaki Y."/>
            <person name="Terasawa K."/>
            <person name="Tsugane M."/>
            <person name="Tsuji K."/>
            <person name="Ueda S."/>
            <person name="Waki K."/>
            <person name="Yamagata H."/>
            <person name="Yamamoto M."/>
            <person name="Yamamoto S."/>
            <person name="Yamane H."/>
            <person name="Yoshiki S."/>
            <person name="Yoshihara R."/>
            <person name="Yukawa K."/>
            <person name="Zhong H."/>
            <person name="Yano M."/>
            <person name="Yuan Q."/>
            <person name="Ouyang S."/>
            <person name="Liu J."/>
            <person name="Jones K.M."/>
            <person name="Gansberger K."/>
            <person name="Moffat K."/>
            <person name="Hill J."/>
            <person name="Bera J."/>
            <person name="Fadrosh D."/>
            <person name="Jin S."/>
            <person name="Johri S."/>
            <person name="Kim M."/>
            <person name="Overton L."/>
            <person name="Reardon M."/>
            <person name="Tsitrin T."/>
            <person name="Vuong H."/>
            <person name="Weaver B."/>
            <person name="Ciecko A."/>
            <person name="Tallon L."/>
            <person name="Jackson J."/>
            <person name="Pai G."/>
            <person name="Aken S.V."/>
            <person name="Utterback T."/>
            <person name="Reidmuller S."/>
            <person name="Feldblyum T."/>
            <person name="Hsiao J."/>
            <person name="Zismann V."/>
            <person name="Iobst S."/>
            <person name="de Vazeille A.R."/>
            <person name="Buell C.R."/>
            <person name="Ying K."/>
            <person name="Li Y."/>
            <person name="Lu T."/>
            <person name="Huang Y."/>
            <person name="Zhao Q."/>
            <person name="Feng Q."/>
            <person name="Zhang L."/>
            <person name="Zhu J."/>
            <person name="Weng Q."/>
            <person name="Mu J."/>
            <person name="Lu Y."/>
            <person name="Fan D."/>
            <person name="Liu Y."/>
            <person name="Guan J."/>
            <person name="Zhang Y."/>
            <person name="Yu S."/>
            <person name="Liu X."/>
            <person name="Zhang Y."/>
            <person name="Hong G."/>
            <person name="Han B."/>
            <person name="Choisne N."/>
            <person name="Demange N."/>
            <person name="Orjeda G."/>
            <person name="Samain S."/>
            <person name="Cattolico L."/>
            <person name="Pelletier E."/>
            <person name="Couloux A."/>
            <person name="Segurens B."/>
            <person name="Wincker P."/>
            <person name="D'Hont A."/>
            <person name="Scarpelli C."/>
            <person name="Weissenbach J."/>
            <person name="Salanoubat M."/>
            <person name="Quetier F."/>
            <person name="Yu Y."/>
            <person name="Kim H.R."/>
            <person name="Rambo T."/>
            <person name="Currie J."/>
            <person name="Collura K."/>
            <person name="Luo M."/>
            <person name="Yang T."/>
            <person name="Ammiraju J.S.S."/>
            <person name="Engler F."/>
            <person name="Soderlund C."/>
            <person name="Wing R.A."/>
            <person name="Palmer L.E."/>
            <person name="de la Bastide M."/>
            <person name="Spiegel L."/>
            <person name="Nascimento L."/>
            <person name="Zutavern T."/>
            <person name="O'Shaughnessy A."/>
            <person name="Dike S."/>
            <person name="Dedhia N."/>
            <person name="Preston R."/>
            <person name="Balija V."/>
            <person name="McCombie W.R."/>
            <person name="Chow T."/>
            <person name="Chen H."/>
            <person name="Chung M."/>
            <person name="Chen C."/>
            <person name="Shaw J."/>
            <person name="Wu H."/>
            <person name="Hsiao K."/>
            <person name="Chao Y."/>
            <person name="Chu M."/>
            <person name="Cheng C."/>
            <person name="Hour A."/>
            <person name="Lee P."/>
            <person name="Lin S."/>
            <person name="Lin Y."/>
            <person name="Liou J."/>
            <person name="Liu S."/>
            <person name="Hsing Y."/>
            <person name="Raghuvanshi S."/>
            <person name="Mohanty A."/>
            <person name="Bharti A.K."/>
            <person name="Gaur A."/>
            <person name="Gupta V."/>
            <person name="Kumar D."/>
            <person name="Ravi V."/>
            <person name="Vij S."/>
            <person name="Kapur A."/>
            <person name="Khurana P."/>
            <person name="Khurana P."/>
            <person name="Khurana J.P."/>
            <person name="Tyagi A.K."/>
            <person name="Gaikwad K."/>
            <person name="Singh A."/>
            <person name="Dalal V."/>
            <person name="Srivastava S."/>
            <person name="Dixit A."/>
            <person name="Pal A.K."/>
            <person name="Ghazi I.A."/>
            <person name="Yadav M."/>
            <person name="Pandit A."/>
            <person name="Bhargava A."/>
            <person name="Sureshbabu K."/>
            <person name="Batra K."/>
            <person name="Sharma T.R."/>
            <person name="Mohapatra T."/>
            <person name="Singh N.K."/>
            <person name="Messing J."/>
            <person name="Nelson A.B."/>
            <person name="Fuks G."/>
            <person name="Kavchok S."/>
            <person name="Keizer G."/>
            <person name="Linton E."/>
            <person name="Llaca V."/>
            <person name="Song R."/>
            <person name="Tanyolac B."/>
            <person name="Young S."/>
            <person name="Ho-Il K."/>
            <person name="Hahn J.H."/>
            <person name="Sangsakoo G."/>
            <person name="Vanavichit A."/>
            <person name="de Mattos Luiz.A.T."/>
            <person name="Zimmer P.D."/>
            <person name="Malone G."/>
            <person name="Dellagostin O."/>
            <person name="de Oliveira A.C."/>
            <person name="Bevan M."/>
            <person name="Bancroft I."/>
            <person name="Minx P."/>
            <person name="Cordum H."/>
            <person name="Wilson R."/>
            <person name="Cheng Z."/>
            <person name="Jin W."/>
            <person name="Jiang J."/>
            <person name="Leong S.A."/>
            <person name="Iwama H."/>
            <person name="Gojobori T."/>
            <person name="Itoh T."/>
            <person name="Niimura Y."/>
            <person name="Fujii Y."/>
            <person name="Habara T."/>
            <person name="Sakai H."/>
            <person name="Sato Y."/>
            <person name="Wilson G."/>
            <person name="Kumar K."/>
            <person name="McCouch S."/>
            <person name="Juretic N."/>
            <person name="Hoen D."/>
            <person name="Wright S."/>
            <person name="Bruskiewich R."/>
            <person name="Bureau T."/>
            <person name="Miyao A."/>
            <person name="Hirochika H."/>
            <person name="Nishikawa T."/>
            <person name="Kadowaki K."/>
            <person name="Sugiura M."/>
            <person name="Burr B."/>
            <person name="Sasaki T."/>
        </authorList>
    </citation>
    <scope>NUCLEOTIDE SEQUENCE [LARGE SCALE GENOMIC DNA]</scope>
    <source>
        <strain evidence="4">cv. Nipponbare</strain>
    </source>
</reference>
<proteinExistence type="predicted"/>
<dbReference type="AlphaFoldDB" id="Q6AV67"/>
<feature type="domain" description="Integrase zinc-binding" evidence="2">
    <location>
        <begin position="25"/>
        <end position="76"/>
    </location>
</feature>
<dbReference type="InterPro" id="IPR052160">
    <property type="entry name" value="Gypsy_RT_Integrase-like"/>
</dbReference>
<feature type="compositionally biased region" description="Basic and acidic residues" evidence="1">
    <location>
        <begin position="248"/>
        <end position="259"/>
    </location>
</feature>
<feature type="region of interest" description="Disordered" evidence="1">
    <location>
        <begin position="179"/>
        <end position="489"/>
    </location>
</feature>
<evidence type="ECO:0000313" key="3">
    <source>
        <dbReference type="EMBL" id="AAT85795.1"/>
    </source>
</evidence>
<feature type="compositionally biased region" description="Gly residues" evidence="1">
    <location>
        <begin position="467"/>
        <end position="476"/>
    </location>
</feature>
<evidence type="ECO:0000256" key="1">
    <source>
        <dbReference type="SAM" id="MobiDB-lite"/>
    </source>
</evidence>
<dbReference type="EMBL" id="AC105743">
    <property type="protein sequence ID" value="AAT85795.1"/>
    <property type="molecule type" value="Genomic_DNA"/>
</dbReference>
<accession>Q6AV67</accession>
<name>Q6AV67_ORYSJ</name>
<protein>
    <recommendedName>
        <fullName evidence="2">Integrase zinc-binding domain-containing protein</fullName>
    </recommendedName>
</protein>
<organism evidence="3 4">
    <name type="scientific">Oryza sativa subsp. japonica</name>
    <name type="common">Rice</name>
    <dbReference type="NCBI Taxonomy" id="39947"/>
    <lineage>
        <taxon>Eukaryota</taxon>
        <taxon>Viridiplantae</taxon>
        <taxon>Streptophyta</taxon>
        <taxon>Embryophyta</taxon>
        <taxon>Tracheophyta</taxon>
        <taxon>Spermatophyta</taxon>
        <taxon>Magnoliopsida</taxon>
        <taxon>Liliopsida</taxon>
        <taxon>Poales</taxon>
        <taxon>Poaceae</taxon>
        <taxon>BOP clade</taxon>
        <taxon>Oryzoideae</taxon>
        <taxon>Oryzeae</taxon>
        <taxon>Oryzinae</taxon>
        <taxon>Oryza</taxon>
        <taxon>Oryza sativa</taxon>
    </lineage>
</organism>
<feature type="compositionally biased region" description="Low complexity" evidence="1">
    <location>
        <begin position="456"/>
        <end position="466"/>
    </location>
</feature>
<reference evidence="4" key="2">
    <citation type="journal article" date="2008" name="Nucleic Acids Res.">
        <title>The rice annotation project database (RAP-DB): 2008 update.</title>
        <authorList>
            <consortium name="The rice annotation project (RAP)"/>
        </authorList>
    </citation>
    <scope>GENOME REANNOTATION</scope>
    <source>
        <strain evidence="4">cv. Nipponbare</strain>
    </source>
</reference>
<feature type="compositionally biased region" description="Basic and acidic residues" evidence="1">
    <location>
        <begin position="268"/>
        <end position="284"/>
    </location>
</feature>